<keyword evidence="1" id="KW-0329">Glyoxylate bypass</keyword>
<keyword evidence="7" id="KW-0418">Kinase</keyword>
<reference evidence="13" key="1">
    <citation type="journal article" date="2015" name="Nature">
        <title>Complex archaea that bridge the gap between prokaryotes and eukaryotes.</title>
        <authorList>
            <person name="Spang A."/>
            <person name="Saw J.H."/>
            <person name="Jorgensen S.L."/>
            <person name="Zaremba-Niedzwiedzka K."/>
            <person name="Martijn J."/>
            <person name="Lind A.E."/>
            <person name="van Eijk R."/>
            <person name="Schleper C."/>
            <person name="Guy L."/>
            <person name="Ettema T.J."/>
        </authorList>
    </citation>
    <scope>NUCLEOTIDE SEQUENCE</scope>
</reference>
<dbReference type="InterPro" id="IPR010452">
    <property type="entry name" value="Isocitrate_DH_AceK"/>
</dbReference>
<dbReference type="InterPro" id="IPR046855">
    <property type="entry name" value="AceK_kinase"/>
</dbReference>
<evidence type="ECO:0000256" key="5">
    <source>
        <dbReference type="ARBA" id="ARBA00022679"/>
    </source>
</evidence>
<dbReference type="GO" id="GO:0004674">
    <property type="term" value="F:protein serine/threonine kinase activity"/>
    <property type="evidence" value="ECO:0007669"/>
    <property type="project" value="UniProtKB-KW"/>
</dbReference>
<evidence type="ECO:0000256" key="4">
    <source>
        <dbReference type="ARBA" id="ARBA00022532"/>
    </source>
</evidence>
<dbReference type="EMBL" id="LAZR01000040">
    <property type="protein sequence ID" value="KKO00567.1"/>
    <property type="molecule type" value="Genomic_DNA"/>
</dbReference>
<dbReference type="GO" id="GO:0005524">
    <property type="term" value="F:ATP binding"/>
    <property type="evidence" value="ECO:0007669"/>
    <property type="project" value="UniProtKB-KW"/>
</dbReference>
<keyword evidence="9" id="KW-0067">ATP-binding</keyword>
<keyword evidence="6" id="KW-0547">Nucleotide-binding</keyword>
<dbReference type="NCBIfam" id="NF002804">
    <property type="entry name" value="PRK02946.1"/>
    <property type="match status" value="1"/>
</dbReference>
<evidence type="ECO:0008006" key="14">
    <source>
        <dbReference type="Google" id="ProtNLM"/>
    </source>
</evidence>
<evidence type="ECO:0000256" key="6">
    <source>
        <dbReference type="ARBA" id="ARBA00022741"/>
    </source>
</evidence>
<keyword evidence="4" id="KW-0816">Tricarboxylic acid cycle</keyword>
<dbReference type="GO" id="GO:0006006">
    <property type="term" value="P:glucose metabolic process"/>
    <property type="evidence" value="ECO:0007669"/>
    <property type="project" value="InterPro"/>
</dbReference>
<dbReference type="GO" id="GO:0006097">
    <property type="term" value="P:glyoxylate cycle"/>
    <property type="evidence" value="ECO:0007669"/>
    <property type="project" value="UniProtKB-KW"/>
</dbReference>
<dbReference type="PANTHER" id="PTHR39559:SF1">
    <property type="entry name" value="ISOCITRATE DEHYDROGENASE KINASE_PHOSPHATASE"/>
    <property type="match status" value="1"/>
</dbReference>
<dbReference type="GO" id="GO:0004721">
    <property type="term" value="F:phosphoprotein phosphatase activity"/>
    <property type="evidence" value="ECO:0007669"/>
    <property type="project" value="UniProtKB-KW"/>
</dbReference>
<evidence type="ECO:0000256" key="1">
    <source>
        <dbReference type="ARBA" id="ARBA00022435"/>
    </source>
</evidence>
<dbReference type="PIRSF" id="PIRSF000719">
    <property type="entry name" value="AceK"/>
    <property type="match status" value="1"/>
</dbReference>
<evidence type="ECO:0000259" key="12">
    <source>
        <dbReference type="Pfam" id="PF20423"/>
    </source>
</evidence>
<dbReference type="GO" id="GO:0005737">
    <property type="term" value="C:cytoplasm"/>
    <property type="evidence" value="ECO:0007669"/>
    <property type="project" value="InterPro"/>
</dbReference>
<comment type="caution">
    <text evidence="13">The sequence shown here is derived from an EMBL/GenBank/DDBJ whole genome shotgun (WGS) entry which is preliminary data.</text>
</comment>
<name>A0A0F9XME5_9ZZZZ</name>
<sequence>MLPADPVKGFFIIMPQNHHRIARHILDGFDVYRFKFQEITKGAQARFEQARWNDIQEASTARINLYEECVFETSRTLTEQFDTAVVMDVDTWPAIRQGYIELIDPRLDGELAETWYNSIFCQLHRHDQISDRTMFVESTRPATRQPSRIALTRGFISEGSLEDLARHILEEFSFNTPWHNLEMDCRTVVSHLKQGLPDWAQLDRGLTVELIQSVFYRNKGAYLVGRLLSQEEQWPFVLPLVHHENQGISVDTLITDEAEVSIIFSFTRSYFMVDAPIPCETISFLKRLLPSKHIAELYTAIGFYKQGKSEFYRSLIDHLAKKDDRFIMAPGVRGMVMSVFTLPGFNTVFKIIKDKFAPSKNVDRATVIEKYRLVKRHDRVGRMADTQEFSDFRFPRARFEPDCLAELLEVAASTVVEEGDTILIRHCWTERRMTPLNIYLESASETQTEEALVDYGKSIKELAAANIFPGDMLLKNFGVTRHGRVVFYDYDEISYLTEVNFRYIPEAMYPEQEMSSEPWYSVGPNDVFPEEFPVFLFADIKHRRLFSSLHGDLFDAAYWKSLQEKIKAGQVIDVYPYKRPAAELAEANQDL</sequence>
<evidence type="ECO:0000256" key="10">
    <source>
        <dbReference type="ARBA" id="ARBA00022912"/>
    </source>
</evidence>
<accession>A0A0F9XME5</accession>
<gene>
    <name evidence="13" type="ORF">LCGC14_0126580</name>
</gene>
<dbReference type="InterPro" id="IPR046854">
    <property type="entry name" value="AceK_regulatory"/>
</dbReference>
<dbReference type="HAMAP" id="MF_00747">
    <property type="entry name" value="AceK"/>
    <property type="match status" value="1"/>
</dbReference>
<feature type="domain" description="Isocitrate dehydrogenase kinase/phosphatase (AceK) kinase" evidence="11">
    <location>
        <begin position="324"/>
        <end position="578"/>
    </location>
</feature>
<dbReference type="PANTHER" id="PTHR39559">
    <property type="match status" value="1"/>
</dbReference>
<evidence type="ECO:0000256" key="8">
    <source>
        <dbReference type="ARBA" id="ARBA00022801"/>
    </source>
</evidence>
<proteinExistence type="inferred from homology"/>
<dbReference type="GO" id="GO:0006099">
    <property type="term" value="P:tricarboxylic acid cycle"/>
    <property type="evidence" value="ECO:0007669"/>
    <property type="project" value="UniProtKB-KW"/>
</dbReference>
<keyword evidence="8" id="KW-0378">Hydrolase</keyword>
<keyword evidence="10" id="KW-0904">Protein phosphatase</keyword>
<evidence type="ECO:0000259" key="11">
    <source>
        <dbReference type="Pfam" id="PF06315"/>
    </source>
</evidence>
<evidence type="ECO:0000256" key="7">
    <source>
        <dbReference type="ARBA" id="ARBA00022777"/>
    </source>
</evidence>
<organism evidence="13">
    <name type="scientific">marine sediment metagenome</name>
    <dbReference type="NCBI Taxonomy" id="412755"/>
    <lineage>
        <taxon>unclassified sequences</taxon>
        <taxon>metagenomes</taxon>
        <taxon>ecological metagenomes</taxon>
    </lineage>
</organism>
<keyword evidence="3" id="KW-0723">Serine/threonine-protein kinase</keyword>
<evidence type="ECO:0000313" key="13">
    <source>
        <dbReference type="EMBL" id="KKO00567.1"/>
    </source>
</evidence>
<evidence type="ECO:0000256" key="9">
    <source>
        <dbReference type="ARBA" id="ARBA00022840"/>
    </source>
</evidence>
<keyword evidence="2" id="KW-0963">Cytoplasm</keyword>
<dbReference type="Pfam" id="PF06315">
    <property type="entry name" value="AceK_kinase"/>
    <property type="match status" value="1"/>
</dbReference>
<dbReference type="AlphaFoldDB" id="A0A0F9XME5"/>
<dbReference type="Pfam" id="PF20423">
    <property type="entry name" value="AceK_regulatory"/>
    <property type="match status" value="1"/>
</dbReference>
<evidence type="ECO:0000256" key="2">
    <source>
        <dbReference type="ARBA" id="ARBA00022490"/>
    </source>
</evidence>
<dbReference type="GO" id="GO:0016208">
    <property type="term" value="F:AMP binding"/>
    <property type="evidence" value="ECO:0007669"/>
    <property type="project" value="TreeGrafter"/>
</dbReference>
<protein>
    <recommendedName>
        <fullName evidence="14">Isocitrate dehydrogenase kinase/phosphatase</fullName>
    </recommendedName>
</protein>
<feature type="domain" description="Isocitrate dehydrogenase kinase/phosphatase (AceK) regulatory" evidence="12">
    <location>
        <begin position="22"/>
        <end position="321"/>
    </location>
</feature>
<evidence type="ECO:0000256" key="3">
    <source>
        <dbReference type="ARBA" id="ARBA00022527"/>
    </source>
</evidence>
<keyword evidence="5" id="KW-0808">Transferase</keyword>
<dbReference type="GO" id="GO:0008772">
    <property type="term" value="F:[isocitrate dehydrogenase (NADP+)] kinase activity"/>
    <property type="evidence" value="ECO:0007669"/>
    <property type="project" value="InterPro"/>
</dbReference>